<keyword evidence="2" id="KW-1185">Reference proteome</keyword>
<evidence type="ECO:0000313" key="2">
    <source>
        <dbReference type="Proteomes" id="UP001148737"/>
    </source>
</evidence>
<reference evidence="1" key="1">
    <citation type="submission" date="2022-07" db="EMBL/GenBank/DDBJ databases">
        <title>Genome Sequence of Lecanicillium saksenae.</title>
        <authorList>
            <person name="Buettner E."/>
        </authorList>
    </citation>
    <scope>NUCLEOTIDE SEQUENCE</scope>
    <source>
        <strain evidence="1">VT-O1</strain>
    </source>
</reference>
<accession>A0ACC1R672</accession>
<protein>
    <submittedName>
        <fullName evidence="1">Uncharacterized protein</fullName>
    </submittedName>
</protein>
<proteinExistence type="predicted"/>
<name>A0ACC1R672_9HYPO</name>
<dbReference type="EMBL" id="JANAKD010000055">
    <property type="protein sequence ID" value="KAJ3498357.1"/>
    <property type="molecule type" value="Genomic_DNA"/>
</dbReference>
<sequence>MGEAQFMIEDPSKTLALSQHRQQFNCQTCFVSFSTKRKLREHVAAYQLEGQRLAARLVEVQMHLPLTRNYWNEVAATSVTSGETHETESDYHDDDEDDDDDDNDDDDDDDDDNAEHPDPNRKRATGHNAISAAMSYAFIAEALS</sequence>
<comment type="caution">
    <text evidence="1">The sequence shown here is derived from an EMBL/GenBank/DDBJ whole genome shotgun (WGS) entry which is preliminary data.</text>
</comment>
<dbReference type="Proteomes" id="UP001148737">
    <property type="component" value="Unassembled WGS sequence"/>
</dbReference>
<organism evidence="1 2">
    <name type="scientific">Lecanicillium saksenae</name>
    <dbReference type="NCBI Taxonomy" id="468837"/>
    <lineage>
        <taxon>Eukaryota</taxon>
        <taxon>Fungi</taxon>
        <taxon>Dikarya</taxon>
        <taxon>Ascomycota</taxon>
        <taxon>Pezizomycotina</taxon>
        <taxon>Sordariomycetes</taxon>
        <taxon>Hypocreomycetidae</taxon>
        <taxon>Hypocreales</taxon>
        <taxon>Cordycipitaceae</taxon>
        <taxon>Lecanicillium</taxon>
    </lineage>
</organism>
<evidence type="ECO:0000313" key="1">
    <source>
        <dbReference type="EMBL" id="KAJ3498357.1"/>
    </source>
</evidence>
<gene>
    <name evidence="1" type="ORF">NLG97_g1187</name>
</gene>